<dbReference type="EMBL" id="QTSX02005075">
    <property type="protein sequence ID" value="KAJ9061353.1"/>
    <property type="molecule type" value="Genomic_DNA"/>
</dbReference>
<keyword evidence="2" id="KW-1185">Reference proteome</keyword>
<gene>
    <name evidence="1" type="ORF">DSO57_1021538</name>
</gene>
<organism evidence="1 2">
    <name type="scientific">Entomophthora muscae</name>
    <dbReference type="NCBI Taxonomy" id="34485"/>
    <lineage>
        <taxon>Eukaryota</taxon>
        <taxon>Fungi</taxon>
        <taxon>Fungi incertae sedis</taxon>
        <taxon>Zoopagomycota</taxon>
        <taxon>Entomophthoromycotina</taxon>
        <taxon>Entomophthoromycetes</taxon>
        <taxon>Entomophthorales</taxon>
        <taxon>Entomophthoraceae</taxon>
        <taxon>Entomophthora</taxon>
    </lineage>
</organism>
<name>A0ACC2SG31_9FUNG</name>
<sequence>MFKEDEEYILRQTQPVATSKRVTCSSSWHYACCGKRIAVEVPSRCIPQTLTKDISNYNLTINGEVEKSVKSNAAEEGSPSDNSDQ</sequence>
<proteinExistence type="predicted"/>
<accession>A0ACC2SG31</accession>
<protein>
    <submittedName>
        <fullName evidence="1">Uncharacterized protein</fullName>
    </submittedName>
</protein>
<comment type="caution">
    <text evidence="1">The sequence shown here is derived from an EMBL/GenBank/DDBJ whole genome shotgun (WGS) entry which is preliminary data.</text>
</comment>
<dbReference type="Proteomes" id="UP001165960">
    <property type="component" value="Unassembled WGS sequence"/>
</dbReference>
<evidence type="ECO:0000313" key="1">
    <source>
        <dbReference type="EMBL" id="KAJ9061353.1"/>
    </source>
</evidence>
<evidence type="ECO:0000313" key="2">
    <source>
        <dbReference type="Proteomes" id="UP001165960"/>
    </source>
</evidence>
<reference evidence="1" key="1">
    <citation type="submission" date="2022-04" db="EMBL/GenBank/DDBJ databases">
        <title>Genome of the entomopathogenic fungus Entomophthora muscae.</title>
        <authorList>
            <person name="Elya C."/>
            <person name="Lovett B.R."/>
            <person name="Lee E."/>
            <person name="Macias A.M."/>
            <person name="Hajek A.E."/>
            <person name="De Bivort B.L."/>
            <person name="Kasson M.T."/>
            <person name="De Fine Licht H.H."/>
            <person name="Stajich J.E."/>
        </authorList>
    </citation>
    <scope>NUCLEOTIDE SEQUENCE</scope>
    <source>
        <strain evidence="1">Berkeley</strain>
    </source>
</reference>